<keyword evidence="2" id="KW-1185">Reference proteome</keyword>
<protein>
    <submittedName>
        <fullName evidence="1">XkdN-like protein</fullName>
    </submittedName>
</protein>
<proteinExistence type="predicted"/>
<dbReference type="InterPro" id="IPR014986">
    <property type="entry name" value="XkdN-like"/>
</dbReference>
<reference evidence="1 2" key="1">
    <citation type="submission" date="2023-11" db="EMBL/GenBank/DDBJ databases">
        <title>Draft genome sequence of a psychrophilic Clostridium strain from permafrost water brine.</title>
        <authorList>
            <person name="Shcherbakova V.A."/>
            <person name="Trubitsyn V.E."/>
            <person name="Zakharyuk A.G."/>
        </authorList>
    </citation>
    <scope>NUCLEOTIDE SEQUENCE [LARGE SCALE GENOMIC DNA]</scope>
    <source>
        <strain evidence="1 2">14F</strain>
    </source>
</reference>
<dbReference type="Pfam" id="PF08890">
    <property type="entry name" value="Phage_TAC_5"/>
    <property type="match status" value="1"/>
</dbReference>
<gene>
    <name evidence="1" type="ORF">SJI18_21780</name>
</gene>
<organism evidence="1 2">
    <name type="scientific">Clostridium frigoriphilum</name>
    <dbReference type="NCBI Taxonomy" id="443253"/>
    <lineage>
        <taxon>Bacteria</taxon>
        <taxon>Bacillati</taxon>
        <taxon>Bacillota</taxon>
        <taxon>Clostridia</taxon>
        <taxon>Eubacteriales</taxon>
        <taxon>Clostridiaceae</taxon>
        <taxon>Clostridium</taxon>
    </lineage>
</organism>
<comment type="caution">
    <text evidence="1">The sequence shown here is derived from an EMBL/GenBank/DDBJ whole genome shotgun (WGS) entry which is preliminary data.</text>
</comment>
<dbReference type="Proteomes" id="UP001498469">
    <property type="component" value="Unassembled WGS sequence"/>
</dbReference>
<accession>A0ABU7UX36</accession>
<evidence type="ECO:0000313" key="1">
    <source>
        <dbReference type="EMBL" id="MEF2114923.1"/>
    </source>
</evidence>
<evidence type="ECO:0000313" key="2">
    <source>
        <dbReference type="Proteomes" id="UP001498469"/>
    </source>
</evidence>
<dbReference type="RefSeq" id="WP_216247926.1">
    <property type="nucleotide sequence ID" value="NZ_JAZHFS010000033.1"/>
</dbReference>
<name>A0ABU7UX36_9CLOT</name>
<sequence>MNTIDLLLGLDTGKIKKPTQTMELKRLSKLVKGKVEFKCQALDSDTYSEIQKNAVDMDSKGAIKGLNVGEMQTFMVLAGVAEPNLKDATLLKHYGAVTPKELLLKLLLPGELVTLYNLINDLSGFSEDTVEDIKN</sequence>
<dbReference type="EMBL" id="JAZHFS010000033">
    <property type="protein sequence ID" value="MEF2114923.1"/>
    <property type="molecule type" value="Genomic_DNA"/>
</dbReference>